<evidence type="ECO:0000313" key="5">
    <source>
        <dbReference type="Proteomes" id="UP001138661"/>
    </source>
</evidence>
<sequence length="307" mass="33249">MLHLPSKFSAALVITASFASPALADLQVHTYSSPDPDSVNTYAIETSDGLVVVSTQRTFSEAANAVTRIERIGLPVAAIVIPVPHTDHFGGLSVFRDAFPEAEVFASTATIRSLRTDGEGYIASRKAALGDDFPSQEQVIETLPENVLENGDTLEFGDVSFEVIEVPNANAPSNTMLYSEEESTLFAVEVVEDGVTAFLRDADLDAWIATVESLSERLPGLETIYGAHNAPAPAAYAIAQQREHLEAYRSALDAALSDGVMTDIERDQAVADLMAHFPDHAQVARIEQSELVSLNFQWQAERRLVSE</sequence>
<dbReference type="PANTHER" id="PTHR42951">
    <property type="entry name" value="METALLO-BETA-LACTAMASE DOMAIN-CONTAINING"/>
    <property type="match status" value="1"/>
</dbReference>
<dbReference type="AlphaFoldDB" id="A0A9X1FYB9"/>
<evidence type="ECO:0000259" key="3">
    <source>
        <dbReference type="SMART" id="SM00849"/>
    </source>
</evidence>
<keyword evidence="2" id="KW-0732">Signal</keyword>
<dbReference type="EMBL" id="JAHXDN010000005">
    <property type="protein sequence ID" value="MBW4709826.1"/>
    <property type="molecule type" value="Genomic_DNA"/>
</dbReference>
<reference evidence="4" key="1">
    <citation type="submission" date="2021-07" db="EMBL/GenBank/DDBJ databases">
        <title>Roseobacter insulae sp. nov., isolated from a tidal flat.</title>
        <authorList>
            <person name="Park S."/>
            <person name="Yoon J.-H."/>
        </authorList>
    </citation>
    <scope>NUCLEOTIDE SEQUENCE</scope>
    <source>
        <strain evidence="4">YSTF-M11</strain>
    </source>
</reference>
<dbReference type="PANTHER" id="PTHR42951:SF4">
    <property type="entry name" value="ACYL-COENZYME A THIOESTERASE MBLAC2"/>
    <property type="match status" value="1"/>
</dbReference>
<dbReference type="Pfam" id="PF00753">
    <property type="entry name" value="Lactamase_B"/>
    <property type="match status" value="1"/>
</dbReference>
<organism evidence="4 5">
    <name type="scientific">Roseobacter insulae</name>
    <dbReference type="NCBI Taxonomy" id="2859783"/>
    <lineage>
        <taxon>Bacteria</taxon>
        <taxon>Pseudomonadati</taxon>
        <taxon>Pseudomonadota</taxon>
        <taxon>Alphaproteobacteria</taxon>
        <taxon>Rhodobacterales</taxon>
        <taxon>Roseobacteraceae</taxon>
        <taxon>Roseobacter</taxon>
    </lineage>
</organism>
<evidence type="ECO:0000256" key="2">
    <source>
        <dbReference type="SAM" id="SignalP"/>
    </source>
</evidence>
<feature type="chain" id="PRO_5040926055" evidence="2">
    <location>
        <begin position="25"/>
        <end position="307"/>
    </location>
</feature>
<accession>A0A9X1FYB9</accession>
<feature type="signal peptide" evidence="2">
    <location>
        <begin position="1"/>
        <end position="24"/>
    </location>
</feature>
<name>A0A9X1FYB9_9RHOB</name>
<keyword evidence="5" id="KW-1185">Reference proteome</keyword>
<protein>
    <submittedName>
        <fullName evidence="4">MBL fold metallo-hydrolase</fullName>
    </submittedName>
</protein>
<gene>
    <name evidence="4" type="ORF">KX928_18730</name>
</gene>
<dbReference type="InterPro" id="IPR001279">
    <property type="entry name" value="Metallo-B-lactamas"/>
</dbReference>
<dbReference type="SMART" id="SM00849">
    <property type="entry name" value="Lactamase_B"/>
    <property type="match status" value="1"/>
</dbReference>
<evidence type="ECO:0000313" key="4">
    <source>
        <dbReference type="EMBL" id="MBW4709826.1"/>
    </source>
</evidence>
<dbReference type="InterPro" id="IPR050855">
    <property type="entry name" value="NDM-1-like"/>
</dbReference>
<comment type="caution">
    <text evidence="4">The sequence shown here is derived from an EMBL/GenBank/DDBJ whole genome shotgun (WGS) entry which is preliminary data.</text>
</comment>
<evidence type="ECO:0000256" key="1">
    <source>
        <dbReference type="ARBA" id="ARBA00005250"/>
    </source>
</evidence>
<comment type="similarity">
    <text evidence="1">Belongs to the metallo-beta-lactamase superfamily. Class-B beta-lactamase family.</text>
</comment>
<proteinExistence type="inferred from homology"/>
<dbReference type="Proteomes" id="UP001138661">
    <property type="component" value="Unassembled WGS sequence"/>
</dbReference>
<dbReference type="RefSeq" id="WP_219505756.1">
    <property type="nucleotide sequence ID" value="NZ_JAHXDN010000005.1"/>
</dbReference>
<feature type="domain" description="Metallo-beta-lactamase" evidence="3">
    <location>
        <begin position="38"/>
        <end position="228"/>
    </location>
</feature>